<evidence type="ECO:0000256" key="4">
    <source>
        <dbReference type="SAM" id="Phobius"/>
    </source>
</evidence>
<evidence type="ECO:0000256" key="2">
    <source>
        <dbReference type="ARBA" id="ARBA00023136"/>
    </source>
</evidence>
<dbReference type="EMBL" id="JACIFP010000001">
    <property type="protein sequence ID" value="MBB4134533.1"/>
    <property type="molecule type" value="Genomic_DNA"/>
</dbReference>
<dbReference type="AlphaFoldDB" id="A0A840EW45"/>
<dbReference type="RefSeq" id="WP_183369690.1">
    <property type="nucleotide sequence ID" value="NZ_BAABHL010000049.1"/>
</dbReference>
<reference evidence="5 6" key="1">
    <citation type="submission" date="2020-08" db="EMBL/GenBank/DDBJ databases">
        <title>Sequencing the genomes of 1000 actinobacteria strains.</title>
        <authorList>
            <person name="Klenk H.-P."/>
        </authorList>
    </citation>
    <scope>NUCLEOTIDE SEQUENCE [LARGE SCALE GENOMIC DNA]</scope>
    <source>
        <strain evidence="5 6">DSM 45298</strain>
    </source>
</reference>
<evidence type="ECO:0000256" key="3">
    <source>
        <dbReference type="SAM" id="MobiDB-lite"/>
    </source>
</evidence>
<dbReference type="Proteomes" id="UP000551501">
    <property type="component" value="Unassembled WGS sequence"/>
</dbReference>
<gene>
    <name evidence="5" type="ORF">BKA16_001085</name>
</gene>
<comment type="caution">
    <text evidence="5">The sequence shown here is derived from an EMBL/GenBank/DDBJ whole genome shotgun (WGS) entry which is preliminary data.</text>
</comment>
<evidence type="ECO:0000313" key="5">
    <source>
        <dbReference type="EMBL" id="MBB4134533.1"/>
    </source>
</evidence>
<dbReference type="GO" id="GO:0016020">
    <property type="term" value="C:membrane"/>
    <property type="evidence" value="ECO:0007669"/>
    <property type="project" value="UniProtKB-SubCell"/>
</dbReference>
<sequence length="317" mass="33643">MVRADHEGGGLLNPEPDGPRKKLVEKSSPLSRRRKTSARRGRESPDPFESGESNDASASSDALDSSDSSELSDPIGSSDPSELSDPGEASDASELSESGEASDASGSTGVETPETDAADAADDTVAVSADDRDRGVSYRARRTSVKAPIGTGSSRGTTLVVVSSVLGALLLVAAIAATIVFSVLSARIDDDQALRTEYDQFAQQAVVNLTTLNPDNADAMLEFMNKHTSGRVLQDMRESMKQATDLIREDDVKTKTTIAASAVEKFDGDSASVLVVFAWHATFPEAPDKPTDTSFRARIGVTRINDELKMTSIDWVD</sequence>
<feature type="compositionally biased region" description="Low complexity" evidence="3">
    <location>
        <begin position="50"/>
        <end position="79"/>
    </location>
</feature>
<keyword evidence="4" id="KW-0812">Transmembrane</keyword>
<comment type="subcellular location">
    <subcellularLocation>
        <location evidence="1">Membrane</location>
    </subcellularLocation>
</comment>
<keyword evidence="6" id="KW-1185">Reference proteome</keyword>
<keyword evidence="4" id="KW-1133">Transmembrane helix</keyword>
<dbReference type="PANTHER" id="PTHR37042:SF4">
    <property type="entry name" value="OUTER MEMBRANE PROTEIN RV1973"/>
    <property type="match status" value="1"/>
</dbReference>
<feature type="compositionally biased region" description="Acidic residues" evidence="3">
    <location>
        <begin position="113"/>
        <end position="122"/>
    </location>
</feature>
<proteinExistence type="predicted"/>
<dbReference type="PANTHER" id="PTHR37042">
    <property type="entry name" value="OUTER MEMBRANE PROTEIN RV1973"/>
    <property type="match status" value="1"/>
</dbReference>
<name>A0A840EW45_9ACTN</name>
<organism evidence="5 6">
    <name type="scientific">Gordonia humi</name>
    <dbReference type="NCBI Taxonomy" id="686429"/>
    <lineage>
        <taxon>Bacteria</taxon>
        <taxon>Bacillati</taxon>
        <taxon>Actinomycetota</taxon>
        <taxon>Actinomycetes</taxon>
        <taxon>Mycobacteriales</taxon>
        <taxon>Gordoniaceae</taxon>
        <taxon>Gordonia</taxon>
    </lineage>
</organism>
<protein>
    <submittedName>
        <fullName evidence="5">Mce-associated membrane protein</fullName>
    </submittedName>
</protein>
<feature type="transmembrane region" description="Helical" evidence="4">
    <location>
        <begin position="159"/>
        <end position="184"/>
    </location>
</feature>
<evidence type="ECO:0000256" key="1">
    <source>
        <dbReference type="ARBA" id="ARBA00004370"/>
    </source>
</evidence>
<keyword evidence="2 4" id="KW-0472">Membrane</keyword>
<feature type="compositionally biased region" description="Low complexity" evidence="3">
    <location>
        <begin position="87"/>
        <end position="109"/>
    </location>
</feature>
<evidence type="ECO:0000313" key="6">
    <source>
        <dbReference type="Proteomes" id="UP000551501"/>
    </source>
</evidence>
<accession>A0A840EW45</accession>
<feature type="region of interest" description="Disordered" evidence="3">
    <location>
        <begin position="1"/>
        <end position="135"/>
    </location>
</feature>